<evidence type="ECO:0000256" key="8">
    <source>
        <dbReference type="ARBA" id="ARBA00045912"/>
    </source>
</evidence>
<keyword evidence="6 9" id="KW-1133">Transmembrane helix</keyword>
<feature type="transmembrane region" description="Helical" evidence="9">
    <location>
        <begin position="370"/>
        <end position="395"/>
    </location>
</feature>
<feature type="transmembrane region" description="Helical" evidence="9">
    <location>
        <begin position="327"/>
        <end position="350"/>
    </location>
</feature>
<keyword evidence="7 9" id="KW-0472">Membrane</keyword>
<feature type="transmembrane region" description="Helical" evidence="9">
    <location>
        <begin position="21"/>
        <end position="41"/>
    </location>
</feature>
<gene>
    <name evidence="11" type="primary">LOC100367706</name>
</gene>
<dbReference type="GeneID" id="100367706"/>
<feature type="transmembrane region" description="Helical" evidence="9">
    <location>
        <begin position="181"/>
        <end position="203"/>
    </location>
</feature>
<dbReference type="InterPro" id="IPR007594">
    <property type="entry name" value="RFT1"/>
</dbReference>
<name>A0ABM0GJ05_SACKO</name>
<keyword evidence="10" id="KW-1185">Reference proteome</keyword>
<evidence type="ECO:0000256" key="9">
    <source>
        <dbReference type="RuleBase" id="RU365067"/>
    </source>
</evidence>
<protein>
    <recommendedName>
        <fullName evidence="9">Protein RFT1 homolog</fullName>
    </recommendedName>
</protein>
<organism evidence="10 11">
    <name type="scientific">Saccoglossus kowalevskii</name>
    <name type="common">Acorn worm</name>
    <dbReference type="NCBI Taxonomy" id="10224"/>
    <lineage>
        <taxon>Eukaryota</taxon>
        <taxon>Metazoa</taxon>
        <taxon>Hemichordata</taxon>
        <taxon>Enteropneusta</taxon>
        <taxon>Harrimaniidae</taxon>
        <taxon>Saccoglossus</taxon>
    </lineage>
</organism>
<proteinExistence type="inferred from homology"/>
<comment type="subcellular location">
    <subcellularLocation>
        <location evidence="1 9">Endoplasmic reticulum membrane</location>
        <topology evidence="1 9">Multi-pass membrane protein</topology>
    </subcellularLocation>
</comment>
<evidence type="ECO:0000256" key="6">
    <source>
        <dbReference type="ARBA" id="ARBA00022989"/>
    </source>
</evidence>
<comment type="function">
    <text evidence="8 9">Intramembrane glycolipid transporter that operates in the biosynthetic pathway of dolichol-linked oligosaccharides, the glycan precursors employed in protein asparagine (N)-glycosylation. The sequential addition of sugars to dolichol pyrophosphate produces dolichol-linked oligosaccharides containing fourteen sugars, including two GlcNAcs, nine mannoses and three glucoses. Once assembled, the oligosaccharide is transferred from the lipid to nascent proteins by oligosaccharyltransferases. The assembly of dolichol-linked oligosaccharides begins on the cytosolic side of the endoplasmic reticulum membrane and finishes in its lumen. RFT1 could mediate the translocation of the cytosolically oriented intermediate DolPP-GlcNAc2Man5, produced by ALG11, into the ER lumen where dolichol-linked oligosaccharides assembly continues. However, the intramembrane lipid transporter activity could not be confirmed in vitro.</text>
</comment>
<feature type="transmembrane region" description="Helical" evidence="9">
    <location>
        <begin position="494"/>
        <end position="517"/>
    </location>
</feature>
<evidence type="ECO:0000256" key="4">
    <source>
        <dbReference type="ARBA" id="ARBA00022692"/>
    </source>
</evidence>
<evidence type="ECO:0000256" key="5">
    <source>
        <dbReference type="ARBA" id="ARBA00022824"/>
    </source>
</evidence>
<feature type="transmembrane region" description="Helical" evidence="9">
    <location>
        <begin position="407"/>
        <end position="422"/>
    </location>
</feature>
<evidence type="ECO:0000256" key="1">
    <source>
        <dbReference type="ARBA" id="ARBA00004477"/>
    </source>
</evidence>
<comment type="similarity">
    <text evidence="3 9">Belongs to the RFT1 family.</text>
</comment>
<dbReference type="Proteomes" id="UP000694865">
    <property type="component" value="Unplaced"/>
</dbReference>
<evidence type="ECO:0000256" key="7">
    <source>
        <dbReference type="ARBA" id="ARBA00023136"/>
    </source>
</evidence>
<feature type="transmembrane region" description="Helical" evidence="9">
    <location>
        <begin position="155"/>
        <end position="175"/>
    </location>
</feature>
<evidence type="ECO:0000256" key="2">
    <source>
        <dbReference type="ARBA" id="ARBA00004922"/>
    </source>
</evidence>
<keyword evidence="4 9" id="KW-0812">Transmembrane</keyword>
<feature type="transmembrane region" description="Helical" evidence="9">
    <location>
        <begin position="461"/>
        <end position="482"/>
    </location>
</feature>
<dbReference type="PANTHER" id="PTHR13117">
    <property type="entry name" value="ENDOPLASMIC RETICULUM MULTISPAN TRANSMEMBRANE PROTEIN-RELATED"/>
    <property type="match status" value="1"/>
</dbReference>
<feature type="transmembrane region" description="Helical" evidence="9">
    <location>
        <begin position="121"/>
        <end position="143"/>
    </location>
</feature>
<dbReference type="Pfam" id="PF04506">
    <property type="entry name" value="Rft-1"/>
    <property type="match status" value="1"/>
</dbReference>
<feature type="transmembrane region" description="Helical" evidence="9">
    <location>
        <begin position="84"/>
        <end position="109"/>
    </location>
</feature>
<keyword evidence="5" id="KW-0256">Endoplasmic reticulum</keyword>
<dbReference type="RefSeq" id="XP_002730908.1">
    <property type="nucleotide sequence ID" value="XM_002730862.2"/>
</dbReference>
<sequence>MAADSSKTLASAARSATYNMVLQVIFRMTTFALNAFVVRYISKEMLGVVNVRLTLLYSTTLFVAREAFRKACFSKTSNAKWMQIINLLWCTVLLGLACGLSLAYFWVYFLEVPNPETIPNYSVGVVVYTLSAVLELLAEPLYVIAQVLLFVKLKVIVEGLAVFFRSVLTVILVLFFPHWGIITFCWAQLAFTILYVVLYYAYFINYIKTSGDKSFPLKNTRDIFPKRNPGHKWTDHTLAKLTWSFFKQGFMKQILTEGERYIMTFFGTINFSEQGVYDIISNLGSLAARFIFFPLEDSAYLFFAQTLERGIPVKDQPKKSMDLASKVLEYLLGFVFIIGLTIAVFGYSYSHLLLHLYGGDDLSNGPGPTLLRWYCVYVLLLSVNGVTEAFVFAAMTTADVDRFNHKLLVFSGIFMFFSWYFAKVLGSVGFILANCINIAVRILHSIYYTLNYYKDTEYRPLKGIIPSLMVLVVYSLALVITAVSETKLCCDKGILFRLLHIAIGGICCVVISITVYFSEYDMIEFIAQQFITRRKATSEKKIK</sequence>
<comment type="pathway">
    <text evidence="2">Protein modification; protein glycosylation.</text>
</comment>
<dbReference type="PANTHER" id="PTHR13117:SF5">
    <property type="entry name" value="PROTEIN RFT1 HOMOLOG"/>
    <property type="match status" value="1"/>
</dbReference>
<evidence type="ECO:0000313" key="11">
    <source>
        <dbReference type="RefSeq" id="XP_002730908.1"/>
    </source>
</evidence>
<accession>A0ABM0GJ05</accession>
<evidence type="ECO:0000313" key="10">
    <source>
        <dbReference type="Proteomes" id="UP000694865"/>
    </source>
</evidence>
<evidence type="ECO:0000256" key="3">
    <source>
        <dbReference type="ARBA" id="ARBA00010288"/>
    </source>
</evidence>
<reference evidence="11" key="1">
    <citation type="submission" date="2025-08" db="UniProtKB">
        <authorList>
            <consortium name="RefSeq"/>
        </authorList>
    </citation>
    <scope>IDENTIFICATION</scope>
    <source>
        <tissue evidence="11">Testes</tissue>
    </source>
</reference>
<feature type="transmembrane region" description="Helical" evidence="9">
    <location>
        <begin position="428"/>
        <end position="449"/>
    </location>
</feature>